<feature type="region of interest" description="Disordered" evidence="5">
    <location>
        <begin position="1"/>
        <end position="74"/>
    </location>
</feature>
<feature type="compositionally biased region" description="Low complexity" evidence="5">
    <location>
        <begin position="1"/>
        <end position="14"/>
    </location>
</feature>
<feature type="transmembrane region" description="Helical" evidence="6">
    <location>
        <begin position="693"/>
        <end position="710"/>
    </location>
</feature>
<dbReference type="EMBL" id="MTYI01000023">
    <property type="protein sequence ID" value="PNP58038.1"/>
    <property type="molecule type" value="Genomic_DNA"/>
</dbReference>
<feature type="transmembrane region" description="Helical" evidence="6">
    <location>
        <begin position="717"/>
        <end position="733"/>
    </location>
</feature>
<evidence type="ECO:0000256" key="4">
    <source>
        <dbReference type="ARBA" id="ARBA00023136"/>
    </source>
</evidence>
<dbReference type="OrthoDB" id="68611at2759"/>
<dbReference type="PANTHER" id="PTHR47804:SF1">
    <property type="entry name" value="DUF2421 DOMAIN-CONTAINING PROTEIN"/>
    <property type="match status" value="1"/>
</dbReference>
<feature type="transmembrane region" description="Helical" evidence="6">
    <location>
        <begin position="216"/>
        <end position="233"/>
    </location>
</feature>
<keyword evidence="2 6" id="KW-0812">Transmembrane</keyword>
<sequence length="1057" mass="118082">MSSSNGGRDSSMSSTTAALPPARPSKRSKMRNGTFVIPATGERSRRQFTLRTPRTRSHCNGSERRPPTTSVNSVGQHLQAASRAVRTKSLAVWRWLQTDEGHQVLKCTLAYLLGTTATFWPPLSNFLGRRDGKHIAATLTVYFHPARTAGSMLEAVVIAIVAVVYAELVCMLSMGIAIASRALSGSAAPAHAIVLIVCIGGGLGLVGWTKQRLNQPLVNTASTLASMAIISIITKEESVNNGYFSMDKIIQMFKLLLLGITFTVAVNLLLWRVSARKVLRQSILTAAVALSDRLSFITSGFLNGSEDEVNSLEYAQASAQYNAAYAQVMATLRESKIEQYFLGREDIYRLDKCLIKSLETLSQATGGLRSALQTQLTLLKEGPNSIVPPQSHLFSPEPASGMTRSVSYFSDDARDRLSVIEEDEFERRSALNSHSDPTLDKSPIFRVPSDIFALFLALLGPSMKSLAYTLSETLKENPFGKHPEDQVAVNVHLRASLRDAVNLYNNARGKALRELYRSIELGRSRTENIQADIEEVAAACGHFSFSLQAVAEEMDAYLDVLESLQNPVAHQDRSWRWLKFWRHWTLFQRRSDRDAENEPLLVRKPRGRMKSPTPQGLPKAMLKKRDSFHWDASPQKSNSFVRKCSQALLKFLRFLTREDVMFGIKVGIGAVLWAMLAFIPATRPVYQHWRGEWGLLSYMIVVGMTTGASNTTGSSRFIGTLIGGACACFAWSISLTNPWLLELCTVIVALGNFYVILVMKKAPLGRISLLAYNVIVLYAYSLTQDVDDDDDDEGGIDPLIFEITYHRVVAVTLGILWGILVCRLLWPISGRKKFREGLSVLYLQLGLIWKRGPLAALLEGGDEGTDFMKEGEQIALRRYVFKLESLRDSAKSEFELRGPFPEAAYGRIMRSTKHILDGLYAMRLITQRRDTLSEGESALLEITAAERVQLCERLCHVFQVLASCVMLEYPLTDAIPTIDRTRDRLLNKIYQYRKDHMEMDLRNGEDDAVQAMTEEKDYALLYAYTLVTAQVAAELKKIKREIEGLYGVLHQDELLLE</sequence>
<feature type="transmembrane region" description="Helical" evidence="6">
    <location>
        <begin position="764"/>
        <end position="783"/>
    </location>
</feature>
<feature type="transmembrane region" description="Helical" evidence="6">
    <location>
        <begin position="660"/>
        <end position="681"/>
    </location>
</feature>
<evidence type="ECO:0000259" key="7">
    <source>
        <dbReference type="Pfam" id="PF13515"/>
    </source>
</evidence>
<dbReference type="InterPro" id="IPR049453">
    <property type="entry name" value="Memb_transporter_dom"/>
</dbReference>
<evidence type="ECO:0000256" key="6">
    <source>
        <dbReference type="SAM" id="Phobius"/>
    </source>
</evidence>
<dbReference type="GO" id="GO:0016020">
    <property type="term" value="C:membrane"/>
    <property type="evidence" value="ECO:0007669"/>
    <property type="project" value="UniProtKB-SubCell"/>
</dbReference>
<feature type="transmembrane region" description="Helical" evidence="6">
    <location>
        <begin position="739"/>
        <end position="757"/>
    </location>
</feature>
<evidence type="ECO:0000256" key="3">
    <source>
        <dbReference type="ARBA" id="ARBA00022989"/>
    </source>
</evidence>
<dbReference type="Pfam" id="PF13515">
    <property type="entry name" value="FUSC_2"/>
    <property type="match status" value="1"/>
</dbReference>
<keyword evidence="3 6" id="KW-1133">Transmembrane helix</keyword>
<proteinExistence type="predicted"/>
<gene>
    <name evidence="8" type="ORF">THARTR1_02196</name>
</gene>
<keyword evidence="4 6" id="KW-0472">Membrane</keyword>
<evidence type="ECO:0000256" key="1">
    <source>
        <dbReference type="ARBA" id="ARBA00004141"/>
    </source>
</evidence>
<dbReference type="Proteomes" id="UP000236290">
    <property type="component" value="Unassembled WGS sequence"/>
</dbReference>
<protein>
    <recommendedName>
        <fullName evidence="7">Integral membrane bound transporter domain-containing protein</fullName>
    </recommendedName>
</protein>
<evidence type="ECO:0000313" key="9">
    <source>
        <dbReference type="Proteomes" id="UP000236290"/>
    </source>
</evidence>
<evidence type="ECO:0000256" key="5">
    <source>
        <dbReference type="SAM" id="MobiDB-lite"/>
    </source>
</evidence>
<comment type="caution">
    <text evidence="8">The sequence shown here is derived from an EMBL/GenBank/DDBJ whole genome shotgun (WGS) entry which is preliminary data.</text>
</comment>
<evidence type="ECO:0000313" key="8">
    <source>
        <dbReference type="EMBL" id="PNP58038.1"/>
    </source>
</evidence>
<feature type="domain" description="Integral membrane bound transporter" evidence="7">
    <location>
        <begin position="685"/>
        <end position="821"/>
    </location>
</feature>
<organism evidence="8 9">
    <name type="scientific">Trichoderma harzianum</name>
    <name type="common">Hypocrea lixii</name>
    <dbReference type="NCBI Taxonomy" id="5544"/>
    <lineage>
        <taxon>Eukaryota</taxon>
        <taxon>Fungi</taxon>
        <taxon>Dikarya</taxon>
        <taxon>Ascomycota</taxon>
        <taxon>Pezizomycotina</taxon>
        <taxon>Sordariomycetes</taxon>
        <taxon>Hypocreomycetidae</taxon>
        <taxon>Hypocreales</taxon>
        <taxon>Hypocreaceae</taxon>
        <taxon>Trichoderma</taxon>
    </lineage>
</organism>
<reference evidence="8 9" key="1">
    <citation type="submission" date="2017-02" db="EMBL/GenBank/DDBJ databases">
        <title>Genomes of Trichoderma spp. with biocontrol activity.</title>
        <authorList>
            <person name="Gardiner D."/>
            <person name="Kazan K."/>
            <person name="Vos C."/>
            <person name="Harvey P."/>
        </authorList>
    </citation>
    <scope>NUCLEOTIDE SEQUENCE [LARGE SCALE GENOMIC DNA]</scope>
    <source>
        <strain evidence="8 9">Tr1</strain>
    </source>
</reference>
<dbReference type="PANTHER" id="PTHR47804">
    <property type="entry name" value="60S RIBOSOMAL PROTEIN L19"/>
    <property type="match status" value="1"/>
</dbReference>
<dbReference type="AlphaFoldDB" id="A0A2K0UJR9"/>
<name>A0A2K0UJR9_TRIHA</name>
<accession>A0A2K0UJR9</accession>
<feature type="transmembrane region" description="Helical" evidence="6">
    <location>
        <begin position="190"/>
        <end position="209"/>
    </location>
</feature>
<evidence type="ECO:0000256" key="2">
    <source>
        <dbReference type="ARBA" id="ARBA00022692"/>
    </source>
</evidence>
<feature type="transmembrane region" description="Helical" evidence="6">
    <location>
        <begin position="803"/>
        <end position="826"/>
    </location>
</feature>
<feature type="transmembrane region" description="Helical" evidence="6">
    <location>
        <begin position="155"/>
        <end position="178"/>
    </location>
</feature>
<dbReference type="InterPro" id="IPR052430">
    <property type="entry name" value="IVT-Associated"/>
</dbReference>
<comment type="subcellular location">
    <subcellularLocation>
        <location evidence="1">Membrane</location>
        <topology evidence="1">Multi-pass membrane protein</topology>
    </subcellularLocation>
</comment>
<feature type="transmembrane region" description="Helical" evidence="6">
    <location>
        <begin position="253"/>
        <end position="271"/>
    </location>
</feature>